<evidence type="ECO:0000313" key="3">
    <source>
        <dbReference type="EMBL" id="NVN31736.1"/>
    </source>
</evidence>
<accession>A0A839V0J4</accession>
<dbReference type="Proteomes" id="UP000557688">
    <property type="component" value="Unassembled WGS sequence"/>
</dbReference>
<sequence>MRLLLLLLPFAGLLLVPLYNALTPKLWGIPYFYWYQLAWVPVTSLLLWIVDRATRSANAAEDMR</sequence>
<dbReference type="EMBL" id="JACHXV010000007">
    <property type="protein sequence ID" value="MBB3174365.1"/>
    <property type="molecule type" value="Genomic_DNA"/>
</dbReference>
<protein>
    <submittedName>
        <fullName evidence="3">DUF3311 domain-containing protein</fullName>
    </submittedName>
</protein>
<dbReference type="AlphaFoldDB" id="A0A839V0J4"/>
<organism evidence="2 4">
    <name type="scientific">Endobacter medicaginis</name>
    <dbReference type="NCBI Taxonomy" id="1181271"/>
    <lineage>
        <taxon>Bacteria</taxon>
        <taxon>Pseudomonadati</taxon>
        <taxon>Pseudomonadota</taxon>
        <taxon>Alphaproteobacteria</taxon>
        <taxon>Acetobacterales</taxon>
        <taxon>Acetobacteraceae</taxon>
        <taxon>Endobacter</taxon>
    </lineage>
</organism>
<keyword evidence="4" id="KW-1185">Reference proteome</keyword>
<dbReference type="RefSeq" id="WP_176626250.1">
    <property type="nucleotide sequence ID" value="NZ_JABXXQ010000477.1"/>
</dbReference>
<dbReference type="InterPro" id="IPR021741">
    <property type="entry name" value="DUF3311"/>
</dbReference>
<proteinExistence type="predicted"/>
<dbReference type="EMBL" id="JABXXQ010000477">
    <property type="protein sequence ID" value="NVN31736.1"/>
    <property type="molecule type" value="Genomic_DNA"/>
</dbReference>
<reference evidence="2 4" key="2">
    <citation type="submission" date="2020-08" db="EMBL/GenBank/DDBJ databases">
        <title>Genomic Encyclopedia of Type Strains, Phase III (KMG-III): the genomes of soil and plant-associated and newly described type strains.</title>
        <authorList>
            <person name="Whitman W."/>
        </authorList>
    </citation>
    <scope>NUCLEOTIDE SEQUENCE [LARGE SCALE GENOMIC DNA]</scope>
    <source>
        <strain evidence="2 4">CECT 8088</strain>
    </source>
</reference>
<name>A0A839V0J4_9PROT</name>
<dbReference type="Pfam" id="PF11755">
    <property type="entry name" value="DUF3311"/>
    <property type="match status" value="1"/>
</dbReference>
<gene>
    <name evidence="2" type="ORF">FHR90_002206</name>
    <name evidence="3" type="ORF">HUK83_15515</name>
</gene>
<dbReference type="Proteomes" id="UP000565205">
    <property type="component" value="Unassembled WGS sequence"/>
</dbReference>
<evidence type="ECO:0000256" key="1">
    <source>
        <dbReference type="SAM" id="Phobius"/>
    </source>
</evidence>
<evidence type="ECO:0000313" key="2">
    <source>
        <dbReference type="EMBL" id="MBB3174365.1"/>
    </source>
</evidence>
<keyword evidence="1" id="KW-0812">Transmembrane</keyword>
<keyword evidence="1" id="KW-1133">Transmembrane helix</keyword>
<evidence type="ECO:0000313" key="4">
    <source>
        <dbReference type="Proteomes" id="UP000557688"/>
    </source>
</evidence>
<evidence type="ECO:0000313" key="5">
    <source>
        <dbReference type="Proteomes" id="UP000565205"/>
    </source>
</evidence>
<comment type="caution">
    <text evidence="2">The sequence shown here is derived from an EMBL/GenBank/DDBJ whole genome shotgun (WGS) entry which is preliminary data.</text>
</comment>
<keyword evidence="1" id="KW-0472">Membrane</keyword>
<feature type="transmembrane region" description="Helical" evidence="1">
    <location>
        <begin position="30"/>
        <end position="50"/>
    </location>
</feature>
<reference evidence="3 5" key="1">
    <citation type="submission" date="2020-06" db="EMBL/GenBank/DDBJ databases">
        <title>Description of novel acetic acid bacteria.</title>
        <authorList>
            <person name="Sombolestani A."/>
        </authorList>
    </citation>
    <scope>NUCLEOTIDE SEQUENCE [LARGE SCALE GENOMIC DNA]</scope>
    <source>
        <strain evidence="3 5">LMG 26838</strain>
    </source>
</reference>